<name>A0AB39R5G8_9ACTN</name>
<dbReference type="Gene3D" id="3.90.79.10">
    <property type="entry name" value="Nucleoside Triphosphate Pyrophosphohydrolase"/>
    <property type="match status" value="2"/>
</dbReference>
<sequence>MTIPAPHLQDLVTAYLRRHPDEQPLLQPLLDRIAAGHDVTDRSQFDGHITTSGVVINDADDVLLIHHLASGRWLQPGGHLEDTDATLGEAVRREIAEETGIAALEPYGDDTPVHIDVQTIEARPDKNEPAHVHYDVRYLLRSRGEVALELQAEEVSAGQWRPASELGDPVLRARVLAALGRPREDRPLDEDPYCTVVVVTDTAANKVLMHLRDDLPGVWAPGTWAPMSGGAEPGDAGPHATAHRELREEIGLDDIALTHLFSTHTDGYPRQVFHGIWDGDPTTLPLHEGQALAFISRDDFHQVPIHPTTREDTERVLELITPRQPPTDTGPWR</sequence>
<feature type="domain" description="Nudix hydrolase" evidence="2">
    <location>
        <begin position="189"/>
        <end position="318"/>
    </location>
</feature>
<dbReference type="SUPFAM" id="SSF55811">
    <property type="entry name" value="Nudix"/>
    <property type="match status" value="2"/>
</dbReference>
<dbReference type="AlphaFoldDB" id="A0AB39R5G8"/>
<keyword evidence="3" id="KW-0614">Plasmid</keyword>
<evidence type="ECO:0000259" key="2">
    <source>
        <dbReference type="PROSITE" id="PS51462"/>
    </source>
</evidence>
<dbReference type="EMBL" id="CP163442">
    <property type="protein sequence ID" value="XDQ49966.1"/>
    <property type="molecule type" value="Genomic_DNA"/>
</dbReference>
<proteinExistence type="inferred from homology"/>
<dbReference type="CDD" id="cd03674">
    <property type="entry name" value="NUDIX_Hydrolase"/>
    <property type="match status" value="1"/>
</dbReference>
<dbReference type="RefSeq" id="WP_369228489.1">
    <property type="nucleotide sequence ID" value="NZ_CP163442.1"/>
</dbReference>
<reference evidence="3" key="1">
    <citation type="submission" date="2024-07" db="EMBL/GenBank/DDBJ databases">
        <authorList>
            <person name="Yu S.T."/>
        </authorList>
    </citation>
    <scope>NUCLEOTIDE SEQUENCE</scope>
    <source>
        <strain evidence="3">R39</strain>
        <plasmid evidence="3">unnamed1</plasmid>
    </source>
</reference>
<accession>A0AB39R5G8</accession>
<dbReference type="InterPro" id="IPR000086">
    <property type="entry name" value="NUDIX_hydrolase_dom"/>
</dbReference>
<dbReference type="PROSITE" id="PS51462">
    <property type="entry name" value="NUDIX"/>
    <property type="match status" value="2"/>
</dbReference>
<geneLocation type="plasmid" evidence="3">
    <name>unnamed1</name>
</geneLocation>
<dbReference type="PANTHER" id="PTHR43736:SF1">
    <property type="entry name" value="DIHYDRONEOPTERIN TRIPHOSPHATE DIPHOSPHATASE"/>
    <property type="match status" value="1"/>
</dbReference>
<feature type="domain" description="Nudix hydrolase" evidence="2">
    <location>
        <begin position="46"/>
        <end position="183"/>
    </location>
</feature>
<dbReference type="Pfam" id="PF00293">
    <property type="entry name" value="NUDIX"/>
    <property type="match status" value="2"/>
</dbReference>
<dbReference type="PANTHER" id="PTHR43736">
    <property type="entry name" value="ADP-RIBOSE PYROPHOSPHATASE"/>
    <property type="match status" value="1"/>
</dbReference>
<protein>
    <submittedName>
        <fullName evidence="3">NUDIX domain-containing protein</fullName>
    </submittedName>
</protein>
<organism evidence="3">
    <name type="scientific">Streptomyces sp. R39</name>
    <dbReference type="NCBI Taxonomy" id="3238631"/>
    <lineage>
        <taxon>Bacteria</taxon>
        <taxon>Bacillati</taxon>
        <taxon>Actinomycetota</taxon>
        <taxon>Actinomycetes</taxon>
        <taxon>Kitasatosporales</taxon>
        <taxon>Streptomycetaceae</taxon>
        <taxon>Streptomyces</taxon>
    </lineage>
</organism>
<dbReference type="InterPro" id="IPR015797">
    <property type="entry name" value="NUDIX_hydrolase-like_dom_sf"/>
</dbReference>
<gene>
    <name evidence="3" type="ORF">AB5J52_48465</name>
</gene>
<comment type="similarity">
    <text evidence="1">Belongs to the Nudix hydrolase family.</text>
</comment>
<evidence type="ECO:0000313" key="3">
    <source>
        <dbReference type="EMBL" id="XDQ49966.1"/>
    </source>
</evidence>
<evidence type="ECO:0000256" key="1">
    <source>
        <dbReference type="ARBA" id="ARBA00005582"/>
    </source>
</evidence>